<dbReference type="Pfam" id="PF01584">
    <property type="entry name" value="CheW"/>
    <property type="match status" value="3"/>
</dbReference>
<dbReference type="GO" id="GO:0007165">
    <property type="term" value="P:signal transduction"/>
    <property type="evidence" value="ECO:0007669"/>
    <property type="project" value="InterPro"/>
</dbReference>
<sequence length="500" mass="57046">MAETEILANEFVTFLLAGEVFALNMAPVQEIIRVPEIFKVPKSPPSLMGLSNLRGNVLPVINLRKVLELPEKEIDEASRIIVIDVGQPLGFLVDSVYSVINVEEAKIESASEIQSVVKSEFLKGVIKDIAQFKMLMILDIDKIIEKEFSETVKSQSKEYGIASKREFVEEKIIMEERQFVSFTVSGEEYAIPIEYIREIVQIPEHIIKVPKSEEAIIGIMNLRSKILPLASLRRLFGFLDDQLTEQNKIVVLSLGELSVGIVVDSVKEVLRIPESLVEPVPSIILKDEKNFEIEGICRLNEGKRLISIISVPNLFKHKDIKEVLSSMEVEETRDIEETKGNEEVMEEEEQFVIFKLAGQEYAVPIENVQEIVRIPEELTRVPKTPEFVEGVINLRGNVLPVIDLRKRFDLPEKQRDEQQRIMVFVIDNIPVGFIVDSVSEVLKIPKSFIQKSPEILAERTKIFPRVANLEKQGRMIQIVEPKELLNKEELKELEKKEIEE</sequence>
<gene>
    <name evidence="5" type="ORF">ENQ77_04060</name>
</gene>
<dbReference type="Gene3D" id="2.40.50.180">
    <property type="entry name" value="CheA-289, Domain 4"/>
    <property type="match status" value="3"/>
</dbReference>
<feature type="domain" description="CheW-like" evidence="4">
    <location>
        <begin position="8"/>
        <end position="149"/>
    </location>
</feature>
<keyword evidence="3" id="KW-0963">Cytoplasm</keyword>
<comment type="caution">
    <text evidence="5">The sequence shown here is derived from an EMBL/GenBank/DDBJ whole genome shotgun (WGS) entry which is preliminary data.</text>
</comment>
<evidence type="ECO:0000313" key="5">
    <source>
        <dbReference type="EMBL" id="HEN27829.1"/>
    </source>
</evidence>
<dbReference type="InterPro" id="IPR002545">
    <property type="entry name" value="CheW-lke_dom"/>
</dbReference>
<dbReference type="SMART" id="SM00260">
    <property type="entry name" value="CheW"/>
    <property type="match status" value="3"/>
</dbReference>
<evidence type="ECO:0000256" key="1">
    <source>
        <dbReference type="ARBA" id="ARBA00004496"/>
    </source>
</evidence>
<proteinExistence type="predicted"/>
<feature type="domain" description="CheW-like" evidence="4">
    <location>
        <begin position="348"/>
        <end position="490"/>
    </location>
</feature>
<dbReference type="InterPro" id="IPR039315">
    <property type="entry name" value="CheW"/>
</dbReference>
<dbReference type="InterPro" id="IPR036061">
    <property type="entry name" value="CheW-like_dom_sf"/>
</dbReference>
<evidence type="ECO:0000256" key="2">
    <source>
        <dbReference type="ARBA" id="ARBA00021483"/>
    </source>
</evidence>
<dbReference type="Gene3D" id="2.30.30.40">
    <property type="entry name" value="SH3 Domains"/>
    <property type="match status" value="3"/>
</dbReference>
<accession>A0A7C2K4R9</accession>
<comment type="subcellular location">
    <subcellularLocation>
        <location evidence="1">Cytoplasm</location>
    </subcellularLocation>
</comment>
<evidence type="ECO:0000259" key="4">
    <source>
        <dbReference type="PROSITE" id="PS50851"/>
    </source>
</evidence>
<dbReference type="PANTHER" id="PTHR22617">
    <property type="entry name" value="CHEMOTAXIS SENSOR HISTIDINE KINASE-RELATED"/>
    <property type="match status" value="1"/>
</dbReference>
<dbReference type="GO" id="GO:0006935">
    <property type="term" value="P:chemotaxis"/>
    <property type="evidence" value="ECO:0007669"/>
    <property type="project" value="InterPro"/>
</dbReference>
<dbReference type="PROSITE" id="PS50851">
    <property type="entry name" value="CHEW"/>
    <property type="match status" value="3"/>
</dbReference>
<evidence type="ECO:0000256" key="3">
    <source>
        <dbReference type="ARBA" id="ARBA00022490"/>
    </source>
</evidence>
<dbReference type="GO" id="GO:0005829">
    <property type="term" value="C:cytosol"/>
    <property type="evidence" value="ECO:0007669"/>
    <property type="project" value="TreeGrafter"/>
</dbReference>
<organism evidence="5">
    <name type="scientific">candidate division WOR-3 bacterium</name>
    <dbReference type="NCBI Taxonomy" id="2052148"/>
    <lineage>
        <taxon>Bacteria</taxon>
        <taxon>Bacteria division WOR-3</taxon>
    </lineage>
</organism>
<name>A0A7C2K4R9_UNCW3</name>
<dbReference type="EMBL" id="DSOL01000122">
    <property type="protein sequence ID" value="HEN27829.1"/>
    <property type="molecule type" value="Genomic_DNA"/>
</dbReference>
<feature type="domain" description="CheW-like" evidence="4">
    <location>
        <begin position="176"/>
        <end position="320"/>
    </location>
</feature>
<dbReference type="SUPFAM" id="SSF50341">
    <property type="entry name" value="CheW-like"/>
    <property type="match status" value="3"/>
</dbReference>
<dbReference type="PANTHER" id="PTHR22617:SF45">
    <property type="entry name" value="CHEMOTAXIS PROTEIN CHEW"/>
    <property type="match status" value="1"/>
</dbReference>
<dbReference type="AlphaFoldDB" id="A0A7C2K4R9"/>
<protein>
    <recommendedName>
        <fullName evidence="2">Chemotaxis protein CheW</fullName>
    </recommendedName>
</protein>
<reference evidence="5" key="1">
    <citation type="journal article" date="2020" name="mSystems">
        <title>Genome- and Community-Level Interaction Insights into Carbon Utilization and Element Cycling Functions of Hydrothermarchaeota in Hydrothermal Sediment.</title>
        <authorList>
            <person name="Zhou Z."/>
            <person name="Liu Y."/>
            <person name="Xu W."/>
            <person name="Pan J."/>
            <person name="Luo Z.H."/>
            <person name="Li M."/>
        </authorList>
    </citation>
    <scope>NUCLEOTIDE SEQUENCE [LARGE SCALE GENOMIC DNA]</scope>
    <source>
        <strain evidence="5">SpSt-34</strain>
    </source>
</reference>